<proteinExistence type="inferred from homology"/>
<dbReference type="Gene3D" id="3.40.50.300">
    <property type="entry name" value="P-loop containing nucleotide triphosphate hydrolases"/>
    <property type="match status" value="1"/>
</dbReference>
<feature type="coiled-coil region" evidence="8">
    <location>
        <begin position="246"/>
        <end position="308"/>
    </location>
</feature>
<dbReference type="HAMAP" id="MF_01445">
    <property type="entry name" value="TsaD"/>
    <property type="match status" value="1"/>
</dbReference>
<gene>
    <name evidence="10" type="primary">GCP1</name>
    <name evidence="10" type="ORF">AK812_SmicGene37027</name>
</gene>
<keyword evidence="7" id="KW-0496">Mitochondrion</keyword>
<comment type="similarity">
    <text evidence="7">Belongs to the KAE1 / TsaD family.</text>
</comment>
<evidence type="ECO:0000256" key="4">
    <source>
        <dbReference type="ARBA" id="ARBA00022723"/>
    </source>
</evidence>
<dbReference type="PRINTS" id="PR00789">
    <property type="entry name" value="OSIALOPTASE"/>
</dbReference>
<organism evidence="10 11">
    <name type="scientific">Symbiodinium microadriaticum</name>
    <name type="common">Dinoflagellate</name>
    <name type="synonym">Zooxanthella microadriatica</name>
    <dbReference type="NCBI Taxonomy" id="2951"/>
    <lineage>
        <taxon>Eukaryota</taxon>
        <taxon>Sar</taxon>
        <taxon>Alveolata</taxon>
        <taxon>Dinophyceae</taxon>
        <taxon>Suessiales</taxon>
        <taxon>Symbiodiniaceae</taxon>
        <taxon>Symbiodinium</taxon>
    </lineage>
</organism>
<dbReference type="PANTHER" id="PTHR11735:SF6">
    <property type="entry name" value="TRNA N6-ADENOSINE THREONYLCARBAMOYLTRANSFERASE, MITOCHONDRIAL"/>
    <property type="match status" value="1"/>
</dbReference>
<evidence type="ECO:0000259" key="9">
    <source>
        <dbReference type="Pfam" id="PF00814"/>
    </source>
</evidence>
<reference evidence="10 11" key="1">
    <citation type="submission" date="2016-02" db="EMBL/GenBank/DDBJ databases">
        <title>Genome analysis of coral dinoflagellate symbionts highlights evolutionary adaptations to a symbiotic lifestyle.</title>
        <authorList>
            <person name="Aranda M."/>
            <person name="Li Y."/>
            <person name="Liew Y.J."/>
            <person name="Baumgarten S."/>
            <person name="Simakov O."/>
            <person name="Wilson M."/>
            <person name="Piel J."/>
            <person name="Ashoor H."/>
            <person name="Bougouffa S."/>
            <person name="Bajic V.B."/>
            <person name="Ryu T."/>
            <person name="Ravasi T."/>
            <person name="Bayer T."/>
            <person name="Micklem G."/>
            <person name="Kim H."/>
            <person name="Bhak J."/>
            <person name="Lajeunesse T.C."/>
            <person name="Voolstra C.R."/>
        </authorList>
    </citation>
    <scope>NUCLEOTIDE SEQUENCE [LARGE SCALE GENOMIC DNA]</scope>
    <source>
        <strain evidence="10 11">CCMP2467</strain>
    </source>
</reference>
<keyword evidence="8" id="KW-0175">Coiled coil</keyword>
<dbReference type="GO" id="GO:0005739">
    <property type="term" value="C:mitochondrion"/>
    <property type="evidence" value="ECO:0007669"/>
    <property type="project" value="UniProtKB-SubCell"/>
</dbReference>
<dbReference type="InterPro" id="IPR043129">
    <property type="entry name" value="ATPase_NBD"/>
</dbReference>
<comment type="subunit">
    <text evidence="7">Homodimer.</text>
</comment>
<dbReference type="Pfam" id="PF02367">
    <property type="entry name" value="TsaE"/>
    <property type="match status" value="1"/>
</dbReference>
<keyword evidence="2 7" id="KW-0808">Transferase</keyword>
<dbReference type="InterPro" id="IPR003442">
    <property type="entry name" value="T6A_TsaE"/>
</dbReference>
<comment type="cofactor">
    <cofactor evidence="7">
        <name>a divalent metal cation</name>
        <dbReference type="ChEBI" id="CHEBI:60240"/>
    </cofactor>
    <text evidence="7">Binds 1 divalent metal cation per subunit.</text>
</comment>
<dbReference type="Pfam" id="PF00814">
    <property type="entry name" value="TsaD"/>
    <property type="match status" value="1"/>
</dbReference>
<dbReference type="EC" id="2.3.1.234" evidence="1"/>
<comment type="function">
    <text evidence="7">Required for the formation of a threonylcarbamoyl group on adenosine at position 37 (t(6)A37) in mitochondrial tRNAs that read codons beginning with adenine. Probably involved in the transfer of the threonylcarbamoyl moiety of threonylcarbamoyl-AMP (TC-AMP) to the N6 group of A37. Involved in mitochondrial genome maintenance.</text>
</comment>
<feature type="domain" description="Gcp-like" evidence="9">
    <location>
        <begin position="971"/>
        <end position="1289"/>
    </location>
</feature>
<comment type="caution">
    <text evidence="10">The sequence shown here is derived from an EMBL/GenBank/DDBJ whole genome shotgun (WGS) entry which is preliminary data.</text>
</comment>
<dbReference type="InterPro" id="IPR000905">
    <property type="entry name" value="Gcp-like_dom"/>
</dbReference>
<keyword evidence="11" id="KW-1185">Reference proteome</keyword>
<sequence length="1518" mass="164673">MPATVQDDLRKHVYEELPIGQQPPANCVAPPAPDWQRTAMANAAQMENSPTRKPLNRTLTDAELTHMAMLGSTGNEDGGREQAAEILKEKRRASHQDMLEREAAKAAIKPARGWMVVHGADFVTVSKEMARFRHLFVKCVAQALDVPSGILTVVDVTPGSVVVEFLVHPSARAGDTRNATQLLIALAEQLINSNSTLRRGHFGAYAASAELLVGETRRKAVHALSIADGVICCDQSVQCCSPQAVLDEVLARLRIEQRRAESAEEKYKQAVIELRRRDESVKSLTKLLDLAKQQEEEKKEEQRDLEMQEFGKQLLHLEELAKLRALDVKEDLRDQEVIEFKQELSTLETSGGALSWGAAVTVVLTESIAIGMTGVEIESDWIEGTPGLSIVTPDGLVSVTGVIHELETEAFERDQKGLTEMPAGRATSLCQGKAQDSTRMLVQAPVCNRASQPSSPSGLANADLRFVQVWNIPPDVLKKPLQWCFSSDFNQFVKKAGGSSADMAPVGAQLVMVKSPTANADVQTAVLEAKSIPQAEALVSAIEKWKVGIPKMKAKVISEEDFENLLEKSTTCVVFVKNVPEDIEDETDIKNMGKDIERAQIGHHPQHGRYAIIQARSHGAARSCVDVFNIPHSGGVMTAELMTVYQQDGAEGQFSKRIQKAKWATLEESPAIMAGVQDSGCRRVFGAFPKVLRFCGPRIGMFPVRAPCLETSSFVLMRLYGRDALLDVDATEALGAALAHEAQKGDVFFLRGELGSGKTSMARGFLRAFFASPDLDVPSPSYLLHFTYGTSGATSQNAGNSDGPSLVPGCAVHHIDPYRLPAGKIASLIDFEAIWQAICLVEWPERLGDQLVTKDGPQRLEIGFEGFGPQAEGRKVLLTAVGPRWQKALRRWHAEGGPLRSRSSEPPSHEIRESIGAALPAPLSAVAPSASSSSRSRNCRTLADDKKHWLVLGIESSCDDTGAAVLRGDGQILGEALASQAGIHEQWGGVVPRLAQEGHKQAIDGTVEEALQRAGVAASDISAVAVTVGPGLGLCLEVGVRKALHIAAAHRLPLVRVHHMEAHMMVTRLPPLAQGQGLQADLVQPEFPFITLLVSGGHNMAVLTRGVGRHTILGSTIDDSIGEAFDKTARLLGITKVPGGPHLERLAKDGDPKAHALPKPLAKTRDKVLQEGCNYSFSGLKTAVRTLVERELPSAKADTLSEEELHKAKADVAAAFQQMAVHHLCERASRAAGWALELEPDTKCLVVAGGVAANQAVRKGLEEVAREHSLQMFCPPPRLCVDNGVMVAWAGIERLLLGLFEVANLVAAGTATFVVVSQRTWDEGYARFGGDSTTPGAAEVPLENAPSEEEGLMAKMSLGEFQERYGDHWAIAALAVIVEDEARIFSVVAHITKRHGRYKHDAEGDAKKTSRVAIRGYTDDDSNEVLLLKAMATKFPSRFIIELAGELSAKNFELQQQWIRRDLNQLADDLISENSASFGPNLRIDLEGGALEWRVLRVTFRCEPGERKRTDDNTVPGS</sequence>
<dbReference type="InterPro" id="IPR017861">
    <property type="entry name" value="KAE1/TsaD"/>
</dbReference>
<dbReference type="NCBIfam" id="TIGR03723">
    <property type="entry name" value="T6A_TsaD_YgjD"/>
    <property type="match status" value="1"/>
</dbReference>
<evidence type="ECO:0000256" key="1">
    <source>
        <dbReference type="ARBA" id="ARBA00012156"/>
    </source>
</evidence>
<keyword evidence="5 7" id="KW-0012">Acyltransferase</keyword>
<evidence type="ECO:0000256" key="2">
    <source>
        <dbReference type="ARBA" id="ARBA00022679"/>
    </source>
</evidence>
<accession>A0A1Q9CHI3</accession>
<evidence type="ECO:0000256" key="7">
    <source>
        <dbReference type="HAMAP-Rule" id="MF_03179"/>
    </source>
</evidence>
<dbReference type="SUPFAM" id="SSF53067">
    <property type="entry name" value="Actin-like ATPase domain"/>
    <property type="match status" value="1"/>
</dbReference>
<dbReference type="OrthoDB" id="10254073at2759"/>
<dbReference type="PANTHER" id="PTHR11735">
    <property type="entry name" value="TRNA N6-ADENOSINE THREONYLCARBAMOYLTRANSFERASE"/>
    <property type="match status" value="1"/>
</dbReference>
<dbReference type="GO" id="GO:0046872">
    <property type="term" value="F:metal ion binding"/>
    <property type="evidence" value="ECO:0007669"/>
    <property type="project" value="UniProtKB-KW"/>
</dbReference>
<dbReference type="InterPro" id="IPR027417">
    <property type="entry name" value="P-loop_NTPase"/>
</dbReference>
<evidence type="ECO:0000256" key="6">
    <source>
        <dbReference type="ARBA" id="ARBA00048117"/>
    </source>
</evidence>
<comment type="subcellular location">
    <subcellularLocation>
        <location evidence="7">Mitochondrion</location>
    </subcellularLocation>
</comment>
<evidence type="ECO:0000256" key="5">
    <source>
        <dbReference type="ARBA" id="ARBA00023315"/>
    </source>
</evidence>
<dbReference type="NCBIfam" id="TIGR00329">
    <property type="entry name" value="gcp_kae1"/>
    <property type="match status" value="1"/>
</dbReference>
<protein>
    <recommendedName>
        <fullName evidence="1">N(6)-L-threonylcarbamoyladenine synthase</fullName>
        <ecNumber evidence="1">2.3.1.234</ecNumber>
    </recommendedName>
</protein>
<comment type="catalytic activity">
    <reaction evidence="6 7">
        <text>L-threonylcarbamoyladenylate + adenosine(37) in tRNA = N(6)-L-threonylcarbamoyladenosine(37) in tRNA + AMP + H(+)</text>
        <dbReference type="Rhea" id="RHEA:37059"/>
        <dbReference type="Rhea" id="RHEA-COMP:10162"/>
        <dbReference type="Rhea" id="RHEA-COMP:10163"/>
        <dbReference type="ChEBI" id="CHEBI:15378"/>
        <dbReference type="ChEBI" id="CHEBI:73682"/>
        <dbReference type="ChEBI" id="CHEBI:74411"/>
        <dbReference type="ChEBI" id="CHEBI:74418"/>
        <dbReference type="ChEBI" id="CHEBI:456215"/>
        <dbReference type="EC" id="2.3.1.234"/>
    </reaction>
</comment>
<keyword evidence="4 7" id="KW-0479">Metal-binding</keyword>
<evidence type="ECO:0000256" key="3">
    <source>
        <dbReference type="ARBA" id="ARBA00022694"/>
    </source>
</evidence>
<dbReference type="CDD" id="cd24134">
    <property type="entry name" value="ASKHA_NBD_OSGEPL1_QRI7_euk"/>
    <property type="match status" value="1"/>
</dbReference>
<dbReference type="GO" id="GO:0002949">
    <property type="term" value="P:tRNA threonylcarbamoyladenosine modification"/>
    <property type="evidence" value="ECO:0007669"/>
    <property type="project" value="UniProtKB-UniRule"/>
</dbReference>
<name>A0A1Q9CHI3_SYMMI</name>
<dbReference type="GO" id="GO:0061711">
    <property type="term" value="F:tRNA N(6)-L-threonylcarbamoyladenine synthase activity"/>
    <property type="evidence" value="ECO:0007669"/>
    <property type="project" value="UniProtKB-EC"/>
</dbReference>
<dbReference type="Gene3D" id="3.30.420.40">
    <property type="match status" value="2"/>
</dbReference>
<dbReference type="Proteomes" id="UP000186817">
    <property type="component" value="Unassembled WGS sequence"/>
</dbReference>
<evidence type="ECO:0000313" key="11">
    <source>
        <dbReference type="Proteomes" id="UP000186817"/>
    </source>
</evidence>
<evidence type="ECO:0000313" key="10">
    <source>
        <dbReference type="EMBL" id="OLP82326.1"/>
    </source>
</evidence>
<dbReference type="InterPro" id="IPR022450">
    <property type="entry name" value="TsaD"/>
</dbReference>
<dbReference type="EMBL" id="LSRX01001204">
    <property type="protein sequence ID" value="OLP82326.1"/>
    <property type="molecule type" value="Genomic_DNA"/>
</dbReference>
<keyword evidence="3 7" id="KW-0819">tRNA processing</keyword>
<evidence type="ECO:0000256" key="8">
    <source>
        <dbReference type="SAM" id="Coils"/>
    </source>
</evidence>